<dbReference type="SUPFAM" id="SSF56601">
    <property type="entry name" value="beta-lactamase/transpeptidase-like"/>
    <property type="match status" value="1"/>
</dbReference>
<evidence type="ECO:0000259" key="1">
    <source>
        <dbReference type="Pfam" id="PF00144"/>
    </source>
</evidence>
<evidence type="ECO:0000313" key="2">
    <source>
        <dbReference type="EMBL" id="MBD3587021.1"/>
    </source>
</evidence>
<dbReference type="PANTHER" id="PTHR43283:SF7">
    <property type="entry name" value="BETA-LACTAMASE-RELATED DOMAIN-CONTAINING PROTEIN"/>
    <property type="match status" value="1"/>
</dbReference>
<sequence>MQGFPPEPEYLITQPQSNFFSFPKMRWSVCHIRELMPTRQVSKGIAGPGSWKMRIDPDINNITFKVSGSDEQLTWQQSLALNYTDGILVLHRGAIVYEQYFGCLERYKKHAAMSMTKSLVGLLAEMLIAEKRLDDKQLVKSVIPELAESGFGDASIREVMDMTTAIAFSEDYNDPNADIWQYSYASDPFAHHSANDPVGYYDYLSGIKKQGEHGEIFGYRTVNTDVLGWIIARTTGKDVATLLSEKVWQQFGAEQDAYITVDSVGTPFAGGGLSAGLRDLGRVGQILLNRGRYNDQQIIPAAAIANIEKGGDKTAFARADYQTLPGASYRSMWWILHNKNNAYAVRGVHGQTIYIDPAAEMVIVRLASFPQAKNHYIDPTSLPAYQALADYLISKKSTGR</sequence>
<accession>A0ABR8LQ23</accession>
<keyword evidence="2" id="KW-0378">Hydrolase</keyword>
<feature type="domain" description="Beta-lactamase-related" evidence="1">
    <location>
        <begin position="87"/>
        <end position="370"/>
    </location>
</feature>
<dbReference type="InterPro" id="IPR001466">
    <property type="entry name" value="Beta-lactam-related"/>
</dbReference>
<protein>
    <submittedName>
        <fullName evidence="2">Serine hydrolase</fullName>
    </submittedName>
</protein>
<keyword evidence="3" id="KW-1185">Reference proteome</keyword>
<dbReference type="Pfam" id="PF00144">
    <property type="entry name" value="Beta-lactamase"/>
    <property type="match status" value="1"/>
</dbReference>
<dbReference type="InterPro" id="IPR012338">
    <property type="entry name" value="Beta-lactam/transpept-like"/>
</dbReference>
<dbReference type="Proteomes" id="UP000624419">
    <property type="component" value="Unassembled WGS sequence"/>
</dbReference>
<dbReference type="PANTHER" id="PTHR43283">
    <property type="entry name" value="BETA-LACTAMASE-RELATED"/>
    <property type="match status" value="1"/>
</dbReference>
<name>A0ABR8LQ23_9ALTE</name>
<dbReference type="Gene3D" id="3.40.710.10">
    <property type="entry name" value="DD-peptidase/beta-lactamase superfamily"/>
    <property type="match status" value="1"/>
</dbReference>
<dbReference type="EMBL" id="JABBXD010000010">
    <property type="protein sequence ID" value="MBD3587021.1"/>
    <property type="molecule type" value="Genomic_DNA"/>
</dbReference>
<comment type="caution">
    <text evidence="2">The sequence shown here is derived from an EMBL/GenBank/DDBJ whole genome shotgun (WGS) entry which is preliminary data.</text>
</comment>
<reference evidence="2 3" key="1">
    <citation type="submission" date="2020-04" db="EMBL/GenBank/DDBJ databases">
        <title>Salinimonas sp. HHU 13199.</title>
        <authorList>
            <person name="Cui X."/>
            <person name="Zhang D."/>
        </authorList>
    </citation>
    <scope>NUCLEOTIDE SEQUENCE [LARGE SCALE GENOMIC DNA]</scope>
    <source>
        <strain evidence="2 3">HHU 13199</strain>
    </source>
</reference>
<dbReference type="GO" id="GO:0016787">
    <property type="term" value="F:hydrolase activity"/>
    <property type="evidence" value="ECO:0007669"/>
    <property type="project" value="UniProtKB-KW"/>
</dbReference>
<proteinExistence type="predicted"/>
<gene>
    <name evidence="2" type="ORF">HHX48_14845</name>
</gene>
<organism evidence="2 3">
    <name type="scientific">Salinimonas profundi</name>
    <dbReference type="NCBI Taxonomy" id="2729140"/>
    <lineage>
        <taxon>Bacteria</taxon>
        <taxon>Pseudomonadati</taxon>
        <taxon>Pseudomonadota</taxon>
        <taxon>Gammaproteobacteria</taxon>
        <taxon>Alteromonadales</taxon>
        <taxon>Alteromonadaceae</taxon>
        <taxon>Alteromonas/Salinimonas group</taxon>
        <taxon>Salinimonas</taxon>
    </lineage>
</organism>
<evidence type="ECO:0000313" key="3">
    <source>
        <dbReference type="Proteomes" id="UP000624419"/>
    </source>
</evidence>
<dbReference type="InterPro" id="IPR050789">
    <property type="entry name" value="Diverse_Enzym_Activities"/>
</dbReference>